<evidence type="ECO:0000259" key="7">
    <source>
        <dbReference type="PROSITE" id="PS50089"/>
    </source>
</evidence>
<dbReference type="GO" id="GO:0016567">
    <property type="term" value="P:protein ubiquitination"/>
    <property type="evidence" value="ECO:0007669"/>
    <property type="project" value="TreeGrafter"/>
</dbReference>
<evidence type="ECO:0000256" key="6">
    <source>
        <dbReference type="SAM" id="MobiDB-lite"/>
    </source>
</evidence>
<accession>A0AAV7JFF8</accession>
<dbReference type="InterPro" id="IPR013083">
    <property type="entry name" value="Znf_RING/FYVE/PHD"/>
</dbReference>
<evidence type="ECO:0000256" key="2">
    <source>
        <dbReference type="ARBA" id="ARBA00022771"/>
    </source>
</evidence>
<comment type="caution">
    <text evidence="9">The sequence shown here is derived from an EMBL/GenBank/DDBJ whole genome shotgun (WGS) entry which is preliminary data.</text>
</comment>
<protein>
    <submittedName>
        <fullName evidence="9">BRCA1-associated protein-like</fullName>
    </submittedName>
</protein>
<dbReference type="SMART" id="SM00184">
    <property type="entry name" value="RING"/>
    <property type="match status" value="1"/>
</dbReference>
<dbReference type="GO" id="GO:0007265">
    <property type="term" value="P:Ras protein signal transduction"/>
    <property type="evidence" value="ECO:0007669"/>
    <property type="project" value="TreeGrafter"/>
</dbReference>
<evidence type="ECO:0000256" key="4">
    <source>
        <dbReference type="PROSITE-ProRule" id="PRU00502"/>
    </source>
</evidence>
<evidence type="ECO:0000256" key="5">
    <source>
        <dbReference type="SAM" id="Coils"/>
    </source>
</evidence>
<dbReference type="GO" id="GO:0008270">
    <property type="term" value="F:zinc ion binding"/>
    <property type="evidence" value="ECO:0007669"/>
    <property type="project" value="UniProtKB-KW"/>
</dbReference>
<evidence type="ECO:0000313" key="9">
    <source>
        <dbReference type="EMBL" id="KAI6647610.1"/>
    </source>
</evidence>
<dbReference type="PANTHER" id="PTHR24007">
    <property type="entry name" value="BRCA1-ASSOCIATED PROTEIN"/>
    <property type="match status" value="1"/>
</dbReference>
<keyword evidence="10" id="KW-1185">Reference proteome</keyword>
<organism evidence="9 10">
    <name type="scientific">Oopsacas minuta</name>
    <dbReference type="NCBI Taxonomy" id="111878"/>
    <lineage>
        <taxon>Eukaryota</taxon>
        <taxon>Metazoa</taxon>
        <taxon>Porifera</taxon>
        <taxon>Hexactinellida</taxon>
        <taxon>Hexasterophora</taxon>
        <taxon>Lyssacinosida</taxon>
        <taxon>Leucopsacidae</taxon>
        <taxon>Oopsacas</taxon>
    </lineage>
</organism>
<dbReference type="SMART" id="SM00290">
    <property type="entry name" value="ZnF_UBP"/>
    <property type="match status" value="1"/>
</dbReference>
<evidence type="ECO:0000259" key="8">
    <source>
        <dbReference type="PROSITE" id="PS50271"/>
    </source>
</evidence>
<keyword evidence="5" id="KW-0175">Coiled coil</keyword>
<keyword evidence="3" id="KW-0862">Zinc</keyword>
<dbReference type="InterPro" id="IPR001607">
    <property type="entry name" value="Znf_UBP"/>
</dbReference>
<dbReference type="GO" id="GO:0061630">
    <property type="term" value="F:ubiquitin protein ligase activity"/>
    <property type="evidence" value="ECO:0007669"/>
    <property type="project" value="TreeGrafter"/>
</dbReference>
<dbReference type="AlphaFoldDB" id="A0AAV7JFF8"/>
<dbReference type="PROSITE" id="PS50089">
    <property type="entry name" value="ZF_RING_2"/>
    <property type="match status" value="1"/>
</dbReference>
<dbReference type="EMBL" id="JAKMXF010000340">
    <property type="protein sequence ID" value="KAI6647610.1"/>
    <property type="molecule type" value="Genomic_DNA"/>
</dbReference>
<dbReference type="CDD" id="cd16457">
    <property type="entry name" value="RING-H2_BRAP2"/>
    <property type="match status" value="1"/>
</dbReference>
<sequence length="572" mass="65267">MAIVPIDITNSKDSKEPKFILVIEIDNIDCKQDIPFSLLDFYSPGPKTVKSSSNWFDQRGKRSVSDILVDCYSEEDMAKSSKNCSKDKTKPNDNSMGKIEKLHFFSGNSGTEKVRGVIHFFRETSHLKSKEQECITSPETPKTISHTSLVCLLAIPVSISCTQIVSFLASVRHVLKKIWIVRNSTPNQYIAVLDFESALEASKFREGFKNRAYTSLDPAVCHIVALSKIDIVKASEDAYPPNGKITELPVCTVCLEKLDETCNGILTVLCNHSFHAQCLVKWEDTSCPICRCSQIPEGSEDNECKECLAREDLWLCILCGFVGCGRYLSGHAVDHFMNTGHTYSMHLGTQRVWDYVGDNYVHRLIMNKDDGKLVEIGRSFGLGDEEKMESLALEYTFLLTQQLDSQRKYFEERMSDLTTETQNQIKETSERSAQLSTECQFLMQKLETIEKEKKSLDKKYSQLVTKSQRIEKDLKEERQLNSCLQENQEPWQHQIHELQEKLAKTITAKDNEIHELRDQVRDVMFSLEMKQKLEKSEFKDEVKDGYLLVQEKEAGASVTGQTASGKKHRKRK</sequence>
<dbReference type="Gene3D" id="3.30.40.10">
    <property type="entry name" value="Zinc/RING finger domain, C3HC4 (zinc finger)"/>
    <property type="match status" value="2"/>
</dbReference>
<feature type="domain" description="UBP-type" evidence="8">
    <location>
        <begin position="271"/>
        <end position="380"/>
    </location>
</feature>
<proteinExistence type="predicted"/>
<evidence type="ECO:0000313" key="10">
    <source>
        <dbReference type="Proteomes" id="UP001165289"/>
    </source>
</evidence>
<dbReference type="Pfam" id="PF02148">
    <property type="entry name" value="zf-UBP"/>
    <property type="match status" value="1"/>
</dbReference>
<dbReference type="PROSITE" id="PS50271">
    <property type="entry name" value="ZF_UBP"/>
    <property type="match status" value="1"/>
</dbReference>
<dbReference type="Pfam" id="PF13639">
    <property type="entry name" value="zf-RING_2"/>
    <property type="match status" value="1"/>
</dbReference>
<dbReference type="PANTHER" id="PTHR24007:SF7">
    <property type="entry name" value="BRCA1-ASSOCIATED PROTEIN"/>
    <property type="match status" value="1"/>
</dbReference>
<dbReference type="Proteomes" id="UP001165289">
    <property type="component" value="Unassembled WGS sequence"/>
</dbReference>
<dbReference type="Pfam" id="PF07576">
    <property type="entry name" value="BRAP2"/>
    <property type="match status" value="1"/>
</dbReference>
<dbReference type="InterPro" id="IPR011422">
    <property type="entry name" value="BRAP2/ETP1_RRM"/>
</dbReference>
<dbReference type="InterPro" id="IPR001841">
    <property type="entry name" value="Znf_RING"/>
</dbReference>
<dbReference type="SUPFAM" id="SSF57850">
    <property type="entry name" value="RING/U-box"/>
    <property type="match status" value="2"/>
</dbReference>
<evidence type="ECO:0000256" key="3">
    <source>
        <dbReference type="ARBA" id="ARBA00022833"/>
    </source>
</evidence>
<keyword evidence="1" id="KW-0479">Metal-binding</keyword>
<dbReference type="InterPro" id="IPR047243">
    <property type="entry name" value="RING-H2_BRAP2"/>
</dbReference>
<evidence type="ECO:0000256" key="1">
    <source>
        <dbReference type="ARBA" id="ARBA00022723"/>
    </source>
</evidence>
<name>A0AAV7JFF8_9METZ</name>
<feature type="domain" description="RING-type" evidence="7">
    <location>
        <begin position="251"/>
        <end position="291"/>
    </location>
</feature>
<gene>
    <name evidence="9" type="ORF">LOD99_8684</name>
</gene>
<dbReference type="GO" id="GO:0005737">
    <property type="term" value="C:cytoplasm"/>
    <property type="evidence" value="ECO:0007669"/>
    <property type="project" value="TreeGrafter"/>
</dbReference>
<keyword evidence="2 4" id="KW-0863">Zinc-finger</keyword>
<feature type="region of interest" description="Disordered" evidence="6">
    <location>
        <begin position="553"/>
        <end position="572"/>
    </location>
</feature>
<feature type="coiled-coil region" evidence="5">
    <location>
        <begin position="432"/>
        <end position="519"/>
    </location>
</feature>
<reference evidence="9 10" key="1">
    <citation type="journal article" date="2023" name="BMC Biol.">
        <title>The compact genome of the sponge Oopsacas minuta (Hexactinellida) is lacking key metazoan core genes.</title>
        <authorList>
            <person name="Santini S."/>
            <person name="Schenkelaars Q."/>
            <person name="Jourda C."/>
            <person name="Duchesne M."/>
            <person name="Belahbib H."/>
            <person name="Rocher C."/>
            <person name="Selva M."/>
            <person name="Riesgo A."/>
            <person name="Vervoort M."/>
            <person name="Leys S.P."/>
            <person name="Kodjabachian L."/>
            <person name="Le Bivic A."/>
            <person name="Borchiellini C."/>
            <person name="Claverie J.M."/>
            <person name="Renard E."/>
        </authorList>
    </citation>
    <scope>NUCLEOTIDE SEQUENCE [LARGE SCALE GENOMIC DNA]</scope>
    <source>
        <strain evidence="9">SPO-2</strain>
    </source>
</reference>